<dbReference type="SUPFAM" id="SSF48452">
    <property type="entry name" value="TPR-like"/>
    <property type="match status" value="2"/>
</dbReference>
<accession>A0ABW6IHE1</accession>
<dbReference type="PANTHER" id="PTHR45954">
    <property type="entry name" value="LD33695P"/>
    <property type="match status" value="1"/>
</dbReference>
<sequence>MSQALATPQTCLMEQAHWQAAYYWLTTYQPANDTSLERVKGLLEVFYHLSQLQEWQLCAHILWLPIEGHFTQPLHRQIGWWGHYAQQQDLYQTLLNKLDDSLNAFLLYGLGEVHRVAGNCAEAIAAYTQQLQLAQKLQNPHAEMRALGALSRLRSYYQVNLDLSQQYCQQHLKLARDLGDRLQEARALSGLGIVYDAKRQVSKATAHHLKAWKIVQTTDRLDEKLNILMELEGSYLNRGQFYSLDSLQQRLELTQQLQLAEKIAAAAHSVGYAYTNQQKWSQAIAHFELALAHSSSIGNRRDTCLATSALGAVYARWGRWKPAIAYTQQALLGFQRLEDHIAECQSWFNLCYCYSYTQELDKALHCAVQIRRLARATKARHLQGYLLLVMGHIYWQRRQRIKAIRLAFYGVFKIGLWHNSEGKISLRRVFYEIWHSLVVKLYSFFT</sequence>
<keyword evidence="2" id="KW-0963">Cytoplasm</keyword>
<evidence type="ECO:0000313" key="4">
    <source>
        <dbReference type="EMBL" id="MFE4107596.1"/>
    </source>
</evidence>
<evidence type="ECO:0000313" key="5">
    <source>
        <dbReference type="Proteomes" id="UP001600165"/>
    </source>
</evidence>
<keyword evidence="5" id="KW-1185">Reference proteome</keyword>
<dbReference type="Pfam" id="PF13424">
    <property type="entry name" value="TPR_12"/>
    <property type="match status" value="1"/>
</dbReference>
<comment type="caution">
    <text evidence="4">The sequence shown here is derived from an EMBL/GenBank/DDBJ whole genome shotgun (WGS) entry which is preliminary data.</text>
</comment>
<dbReference type="InterPro" id="IPR011990">
    <property type="entry name" value="TPR-like_helical_dom_sf"/>
</dbReference>
<dbReference type="PANTHER" id="PTHR45954:SF1">
    <property type="entry name" value="LD33695P"/>
    <property type="match status" value="1"/>
</dbReference>
<evidence type="ECO:0000256" key="3">
    <source>
        <dbReference type="ARBA" id="ARBA00022737"/>
    </source>
</evidence>
<evidence type="ECO:0000256" key="2">
    <source>
        <dbReference type="ARBA" id="ARBA00022490"/>
    </source>
</evidence>
<proteinExistence type="predicted"/>
<dbReference type="RefSeq" id="WP_377966464.1">
    <property type="nucleotide sequence ID" value="NZ_JBHZOL010000088.1"/>
</dbReference>
<dbReference type="EMBL" id="JBHZOL010000088">
    <property type="protein sequence ID" value="MFE4107596.1"/>
    <property type="molecule type" value="Genomic_DNA"/>
</dbReference>
<comment type="subcellular location">
    <subcellularLocation>
        <location evidence="1">Cytoplasm</location>
    </subcellularLocation>
</comment>
<reference evidence="4 5" key="1">
    <citation type="submission" date="2024-10" db="EMBL/GenBank/DDBJ databases">
        <authorList>
            <person name="Ratan Roy A."/>
            <person name="Morales Sandoval P.H."/>
            <person name="De Los Santos Villalobos S."/>
            <person name="Chakraborty S."/>
            <person name="Mukherjee J."/>
        </authorList>
    </citation>
    <scope>NUCLEOTIDE SEQUENCE [LARGE SCALE GENOMIC DNA]</scope>
    <source>
        <strain evidence="4 5">S1</strain>
    </source>
</reference>
<dbReference type="Gene3D" id="1.25.40.10">
    <property type="entry name" value="Tetratricopeptide repeat domain"/>
    <property type="match status" value="2"/>
</dbReference>
<name>A0ABW6IHE1_9CYAN</name>
<dbReference type="SMART" id="SM00028">
    <property type="entry name" value="TPR"/>
    <property type="match status" value="5"/>
</dbReference>
<dbReference type="InterPro" id="IPR019734">
    <property type="entry name" value="TPR_rpt"/>
</dbReference>
<gene>
    <name evidence="4" type="ORF">ACFVKH_14985</name>
</gene>
<protein>
    <submittedName>
        <fullName evidence="4">Tetratricopeptide repeat protein</fullName>
    </submittedName>
</protein>
<keyword evidence="3" id="KW-0677">Repeat</keyword>
<dbReference type="InterPro" id="IPR052386">
    <property type="entry name" value="GPSM"/>
</dbReference>
<dbReference type="Proteomes" id="UP001600165">
    <property type="component" value="Unassembled WGS sequence"/>
</dbReference>
<organism evidence="4 5">
    <name type="scientific">Almyronema epifaneia S1</name>
    <dbReference type="NCBI Taxonomy" id="2991925"/>
    <lineage>
        <taxon>Bacteria</taxon>
        <taxon>Bacillati</taxon>
        <taxon>Cyanobacteriota</taxon>
        <taxon>Cyanophyceae</taxon>
        <taxon>Nodosilineales</taxon>
        <taxon>Nodosilineaceae</taxon>
        <taxon>Almyronema</taxon>
        <taxon>Almyronema epifaneia</taxon>
    </lineage>
</organism>
<evidence type="ECO:0000256" key="1">
    <source>
        <dbReference type="ARBA" id="ARBA00004496"/>
    </source>
</evidence>